<evidence type="ECO:0000313" key="2">
    <source>
        <dbReference type="Proteomes" id="UP000887575"/>
    </source>
</evidence>
<proteinExistence type="predicted"/>
<feature type="domain" description="N-acetyltransferase" evidence="1">
    <location>
        <begin position="5"/>
        <end position="207"/>
    </location>
</feature>
<dbReference type="GO" id="GO:0008080">
    <property type="term" value="F:N-acetyltransferase activity"/>
    <property type="evidence" value="ECO:0007669"/>
    <property type="project" value="TreeGrafter"/>
</dbReference>
<dbReference type="WBParaSite" id="MBELARI_LOCUS7286">
    <property type="protein sequence ID" value="MBELARI_LOCUS7286"/>
    <property type="gene ID" value="MBELARI_LOCUS7286"/>
</dbReference>
<name>A0AAF3FJJ4_9BILA</name>
<dbReference type="CDD" id="cd04301">
    <property type="entry name" value="NAT_SF"/>
    <property type="match status" value="1"/>
</dbReference>
<evidence type="ECO:0000313" key="3">
    <source>
        <dbReference type="WBParaSite" id="MBELARI_LOCUS7286"/>
    </source>
</evidence>
<dbReference type="PROSITE" id="PS51186">
    <property type="entry name" value="GNAT"/>
    <property type="match status" value="1"/>
</dbReference>
<dbReference type="Proteomes" id="UP000887575">
    <property type="component" value="Unassembled WGS sequence"/>
</dbReference>
<dbReference type="Gene3D" id="3.40.630.30">
    <property type="match status" value="1"/>
</dbReference>
<dbReference type="AlphaFoldDB" id="A0AAF3FJJ4"/>
<reference evidence="3" key="1">
    <citation type="submission" date="2024-02" db="UniProtKB">
        <authorList>
            <consortium name="WormBaseParasite"/>
        </authorList>
    </citation>
    <scope>IDENTIFICATION</scope>
</reference>
<dbReference type="PANTHER" id="PTHR20905:SF1">
    <property type="entry name" value="AT07410P-RELATED"/>
    <property type="match status" value="1"/>
</dbReference>
<accession>A0AAF3FJJ4</accession>
<organism evidence="2 3">
    <name type="scientific">Mesorhabditis belari</name>
    <dbReference type="NCBI Taxonomy" id="2138241"/>
    <lineage>
        <taxon>Eukaryota</taxon>
        <taxon>Metazoa</taxon>
        <taxon>Ecdysozoa</taxon>
        <taxon>Nematoda</taxon>
        <taxon>Chromadorea</taxon>
        <taxon>Rhabditida</taxon>
        <taxon>Rhabditina</taxon>
        <taxon>Rhabditomorpha</taxon>
        <taxon>Rhabditoidea</taxon>
        <taxon>Rhabditidae</taxon>
        <taxon>Mesorhabditinae</taxon>
        <taxon>Mesorhabditis</taxon>
    </lineage>
</organism>
<evidence type="ECO:0000259" key="1">
    <source>
        <dbReference type="PROSITE" id="PS51186"/>
    </source>
</evidence>
<dbReference type="SUPFAM" id="SSF55729">
    <property type="entry name" value="Acyl-CoA N-acyltransferases (Nat)"/>
    <property type="match status" value="1"/>
</dbReference>
<dbReference type="InterPro" id="IPR000182">
    <property type="entry name" value="GNAT_dom"/>
</dbReference>
<dbReference type="PANTHER" id="PTHR20905">
    <property type="entry name" value="N-ACETYLTRANSFERASE-RELATED"/>
    <property type="match status" value="1"/>
</dbReference>
<dbReference type="InterPro" id="IPR016181">
    <property type="entry name" value="Acyl_CoA_acyltransferase"/>
</dbReference>
<protein>
    <recommendedName>
        <fullName evidence="1">N-acetyltransferase domain-containing protein</fullName>
    </recommendedName>
</protein>
<dbReference type="Pfam" id="PF00583">
    <property type="entry name" value="Acetyltransf_1"/>
    <property type="match status" value="1"/>
</dbReference>
<keyword evidence="2" id="KW-1185">Reference proteome</keyword>
<sequence length="218" mass="24909">MTSKTRIELFQTEKIPEYLQFLLSDFCKRQPMNVALKIPVETTSSVFTSLLQKGNESGVSFVLYNENDELIGLLGSFGRSRGEIASDTITKNGFNEETDEEPVFHFSRLLDQKYDIWNRIPKKIDKILWISIISVRNDYSRKGLAKLLINHGLEKAKEVGYEVTASNAGALESQKLFESLGFVILCEGFHTEFLDKNGHQLLKCLDETKSNQLVFRYL</sequence>